<dbReference type="Gene3D" id="3.40.50.2300">
    <property type="match status" value="1"/>
</dbReference>
<dbReference type="EMBL" id="NAFL01000281">
    <property type="protein sequence ID" value="OSJ24836.1"/>
    <property type="molecule type" value="Genomic_DNA"/>
</dbReference>
<dbReference type="InterPro" id="IPR011006">
    <property type="entry name" value="CheY-like_superfamily"/>
</dbReference>
<dbReference type="Pfam" id="PF00072">
    <property type="entry name" value="Response_reg"/>
    <property type="match status" value="1"/>
</dbReference>
<dbReference type="EMBL" id="CP017637">
    <property type="protein sequence ID" value="APG13881.1"/>
    <property type="molecule type" value="Genomic_DNA"/>
</dbReference>
<dbReference type="Proteomes" id="UP000181962">
    <property type="component" value="Chromosome"/>
</dbReference>
<evidence type="ECO:0000313" key="6">
    <source>
        <dbReference type="EMBL" id="APG13881.1"/>
    </source>
</evidence>
<reference evidence="6 11" key="2">
    <citation type="submission" date="2016-11" db="EMBL/GenBank/DDBJ databases">
        <title>Complete Genome Sequence of Bradyrhizobium sp. strain J5, an isolated from soybean nodule in Hokkaido.</title>
        <authorList>
            <person name="Kanehara K."/>
        </authorList>
    </citation>
    <scope>NUCLEOTIDE SEQUENCE [LARGE SCALE GENOMIC DNA]</scope>
    <source>
        <strain evidence="6 11">J5</strain>
    </source>
</reference>
<evidence type="ECO:0000313" key="13">
    <source>
        <dbReference type="Proteomes" id="UP001549291"/>
    </source>
</evidence>
<dbReference type="InterPro" id="IPR001789">
    <property type="entry name" value="Sig_transdc_resp-reg_receiver"/>
</dbReference>
<feature type="modified residue" description="4-aspartylphosphate" evidence="4">
    <location>
        <position position="60"/>
    </location>
</feature>
<dbReference type="CDD" id="cd00156">
    <property type="entry name" value="REC"/>
    <property type="match status" value="1"/>
</dbReference>
<evidence type="ECO:0000256" key="2">
    <source>
        <dbReference type="ARBA" id="ARBA00023015"/>
    </source>
</evidence>
<evidence type="ECO:0000313" key="11">
    <source>
        <dbReference type="Proteomes" id="UP000181962"/>
    </source>
</evidence>
<evidence type="ECO:0000256" key="4">
    <source>
        <dbReference type="PROSITE-ProRule" id="PRU00169"/>
    </source>
</evidence>
<proteinExistence type="predicted"/>
<dbReference type="OrthoDB" id="9786548at2"/>
<evidence type="ECO:0000313" key="8">
    <source>
        <dbReference type="EMBL" id="MET4723679.1"/>
    </source>
</evidence>
<dbReference type="PATRIC" id="fig|375.37.peg.4486"/>
<evidence type="ECO:0000313" key="10">
    <source>
        <dbReference type="Proteomes" id="UP000030377"/>
    </source>
</evidence>
<dbReference type="PANTHER" id="PTHR44591">
    <property type="entry name" value="STRESS RESPONSE REGULATOR PROTEIN 1"/>
    <property type="match status" value="1"/>
</dbReference>
<dbReference type="RefSeq" id="WP_014496960.1">
    <property type="nucleotide sequence ID" value="NZ_BJNK01000010.1"/>
</dbReference>
<dbReference type="SUPFAM" id="SSF52172">
    <property type="entry name" value="CheY-like"/>
    <property type="match status" value="1"/>
</dbReference>
<reference evidence="8 13" key="4">
    <citation type="submission" date="2024-06" db="EMBL/GenBank/DDBJ databases">
        <title>Genomic Encyclopedia of Type Strains, Phase V (KMG-V): Genome sequencing to study the core and pangenomes of soil and plant-associated prokaryotes.</title>
        <authorList>
            <person name="Whitman W."/>
        </authorList>
    </citation>
    <scope>NUCLEOTIDE SEQUENCE [LARGE SCALE GENOMIC DNA]</scope>
    <source>
        <strain evidence="8 13">USDA 160</strain>
    </source>
</reference>
<evidence type="ECO:0000256" key="3">
    <source>
        <dbReference type="ARBA" id="ARBA00023163"/>
    </source>
</evidence>
<reference evidence="7 10" key="1">
    <citation type="submission" date="2014-09" db="EMBL/GenBank/DDBJ databases">
        <title>Draft genome of Bradyrhizobium japonicum Is-34.</title>
        <authorList>
            <person name="Tsurumaru H."/>
            <person name="Yamakawa T."/>
            <person name="Hashimoto S."/>
            <person name="Okizaki K."/>
            <person name="Kanesaki Y."/>
            <person name="Yoshikawa H."/>
            <person name="Yajima S."/>
        </authorList>
    </citation>
    <scope>NUCLEOTIDE SEQUENCE [LARGE SCALE GENOMIC DNA]</scope>
    <source>
        <strain evidence="7 10">Is-34</strain>
    </source>
</reference>
<dbReference type="GO" id="GO:0000160">
    <property type="term" value="P:phosphorelay signal transduction system"/>
    <property type="evidence" value="ECO:0007669"/>
    <property type="project" value="InterPro"/>
</dbReference>
<dbReference type="InterPro" id="IPR050595">
    <property type="entry name" value="Bact_response_regulator"/>
</dbReference>
<feature type="domain" description="Response regulatory" evidence="5">
    <location>
        <begin position="4"/>
        <end position="125"/>
    </location>
</feature>
<dbReference type="AlphaFoldDB" id="A0A0A3Y0Z0"/>
<name>A0A0A3Y0Z0_BRAJP</name>
<evidence type="ECO:0000256" key="1">
    <source>
        <dbReference type="ARBA" id="ARBA00022553"/>
    </source>
</evidence>
<dbReference type="Proteomes" id="UP000193335">
    <property type="component" value="Unassembled WGS sequence"/>
</dbReference>
<dbReference type="KEGG" id="bjp:RN69_33510"/>
<evidence type="ECO:0000313" key="9">
    <source>
        <dbReference type="EMBL" id="OSJ24836.1"/>
    </source>
</evidence>
<evidence type="ECO:0000313" key="7">
    <source>
        <dbReference type="EMBL" id="KGT79016.1"/>
    </source>
</evidence>
<sequence length="129" mass="14495">MNVYILVVDDEPDVEALFRQQFRRDLRAGRFQMEFAPSASDALRLASEVRDPSLILILSDINMPGMSGLDMLPKVRAEHPDVPVIMITAYGDAETRRKAIERGAIGLLTKPIDFALLRQEIDTRLEQAA</sequence>
<keyword evidence="3" id="KW-0804">Transcription</keyword>
<dbReference type="SMART" id="SM00448">
    <property type="entry name" value="REC"/>
    <property type="match status" value="1"/>
</dbReference>
<keyword evidence="1 4" id="KW-0597">Phosphoprotein</keyword>
<evidence type="ECO:0000313" key="12">
    <source>
        <dbReference type="Proteomes" id="UP000193335"/>
    </source>
</evidence>
<dbReference type="Proteomes" id="UP001549291">
    <property type="component" value="Unassembled WGS sequence"/>
</dbReference>
<protein>
    <submittedName>
        <fullName evidence="8">CheY-like chemotaxis protein</fullName>
    </submittedName>
    <submittedName>
        <fullName evidence="7">Fis family transcriptional regulator</fullName>
    </submittedName>
    <submittedName>
        <fullName evidence="6">Response regulator</fullName>
    </submittedName>
</protein>
<dbReference type="GeneID" id="64068143"/>
<dbReference type="PANTHER" id="PTHR44591:SF3">
    <property type="entry name" value="RESPONSE REGULATORY DOMAIN-CONTAINING PROTEIN"/>
    <property type="match status" value="1"/>
</dbReference>
<dbReference type="eggNOG" id="COG0745">
    <property type="taxonomic scope" value="Bacteria"/>
</dbReference>
<keyword evidence="2" id="KW-0805">Transcription regulation</keyword>
<gene>
    <name evidence="8" type="ORF">ABIF63_007785</name>
    <name evidence="6" type="ORF">BKD09_36580</name>
    <name evidence="9" type="ORF">BSZ19_39725</name>
    <name evidence="7" type="ORF">MA20_16795</name>
</gene>
<evidence type="ECO:0000259" key="5">
    <source>
        <dbReference type="PROSITE" id="PS50110"/>
    </source>
</evidence>
<keyword evidence="13" id="KW-1185">Reference proteome</keyword>
<dbReference type="EMBL" id="JBEPTQ010000002">
    <property type="protein sequence ID" value="MET4723679.1"/>
    <property type="molecule type" value="Genomic_DNA"/>
</dbReference>
<accession>A0A0A3Y0Z0</accession>
<dbReference type="PROSITE" id="PS50110">
    <property type="entry name" value="RESPONSE_REGULATORY"/>
    <property type="match status" value="1"/>
</dbReference>
<reference evidence="9 12" key="3">
    <citation type="submission" date="2017-03" db="EMBL/GenBank/DDBJ databases">
        <title>Whole genome sequences of fourteen strains of Bradyrhizobium canariense and one strain of Bradyrhizobium japonicum isolated from Lupinus (Papilionoideae: Genisteae) species in Algeria.</title>
        <authorList>
            <person name="Crovadore J."/>
            <person name="Chekireb D."/>
            <person name="Brachmann A."/>
            <person name="Chablais R."/>
            <person name="Cochard B."/>
            <person name="Lefort F."/>
        </authorList>
    </citation>
    <scope>NUCLEOTIDE SEQUENCE [LARGE SCALE GENOMIC DNA]</scope>
    <source>
        <strain evidence="9 12">UBMA197</strain>
    </source>
</reference>
<organism evidence="7 10">
    <name type="scientific">Bradyrhizobium japonicum</name>
    <dbReference type="NCBI Taxonomy" id="375"/>
    <lineage>
        <taxon>Bacteria</taxon>
        <taxon>Pseudomonadati</taxon>
        <taxon>Pseudomonadota</taxon>
        <taxon>Alphaproteobacteria</taxon>
        <taxon>Hyphomicrobiales</taxon>
        <taxon>Nitrobacteraceae</taxon>
        <taxon>Bradyrhizobium</taxon>
    </lineage>
</organism>
<dbReference type="Proteomes" id="UP000030377">
    <property type="component" value="Unassembled WGS sequence"/>
</dbReference>
<dbReference type="STRING" id="375.BKD09_RS36580"/>
<dbReference type="EMBL" id="JRPN01000014">
    <property type="protein sequence ID" value="KGT79016.1"/>
    <property type="molecule type" value="Genomic_DNA"/>
</dbReference>